<organism evidence="1">
    <name type="scientific">viral metagenome</name>
    <dbReference type="NCBI Taxonomy" id="1070528"/>
    <lineage>
        <taxon>unclassified sequences</taxon>
        <taxon>metagenomes</taxon>
        <taxon>organismal metagenomes</taxon>
    </lineage>
</organism>
<name>A0A6C0F6T0_9ZZZZ</name>
<dbReference type="EMBL" id="MN738799">
    <property type="protein sequence ID" value="QHT37557.1"/>
    <property type="molecule type" value="Genomic_DNA"/>
</dbReference>
<evidence type="ECO:0000313" key="1">
    <source>
        <dbReference type="EMBL" id="QHT37557.1"/>
    </source>
</evidence>
<protein>
    <submittedName>
        <fullName evidence="1">Uncharacterized protein</fullName>
    </submittedName>
</protein>
<proteinExistence type="predicted"/>
<reference evidence="1" key="1">
    <citation type="journal article" date="2020" name="Nature">
        <title>Giant virus diversity and host interactions through global metagenomics.</title>
        <authorList>
            <person name="Schulz F."/>
            <person name="Roux S."/>
            <person name="Paez-Espino D."/>
            <person name="Jungbluth S."/>
            <person name="Walsh D.A."/>
            <person name="Denef V.J."/>
            <person name="McMahon K.D."/>
            <person name="Konstantinidis K.T."/>
            <person name="Eloe-Fadrosh E.A."/>
            <person name="Kyrpides N.C."/>
            <person name="Woyke T."/>
        </authorList>
    </citation>
    <scope>NUCLEOTIDE SEQUENCE</scope>
    <source>
        <strain evidence="1">GVMAG-S-ERX555997-44</strain>
    </source>
</reference>
<sequence length="129" mass="15334">MTCFWDGVMKSLNKNDFDLINEKKSSHIELITMLKRRKIPMINVLWENQKLSKKEIKEHLLAIDEYDINCIPGGHLTSSCDSFLLLICELFKVNIEHMYMIHTIKYSNTKEVRKTLYYSSNDKHFVFSR</sequence>
<accession>A0A6C0F6T0</accession>
<dbReference type="AlphaFoldDB" id="A0A6C0F6T0"/>